<dbReference type="EMBL" id="JBHSGA010000017">
    <property type="protein sequence ID" value="MFC4527888.1"/>
    <property type="molecule type" value="Genomic_DNA"/>
</dbReference>
<accession>A0ABV9C561</accession>
<protein>
    <recommendedName>
        <fullName evidence="4">EamA domain-containing protein</fullName>
    </recommendedName>
</protein>
<keyword evidence="1" id="KW-0812">Transmembrane</keyword>
<dbReference type="Proteomes" id="UP001595961">
    <property type="component" value="Unassembled WGS sequence"/>
</dbReference>
<keyword evidence="1" id="KW-0472">Membrane</keyword>
<reference evidence="3" key="1">
    <citation type="journal article" date="2019" name="Int. J. Syst. Evol. Microbiol.">
        <title>The Global Catalogue of Microorganisms (GCM) 10K type strain sequencing project: providing services to taxonomists for standard genome sequencing and annotation.</title>
        <authorList>
            <consortium name="The Broad Institute Genomics Platform"/>
            <consortium name="The Broad Institute Genome Sequencing Center for Infectious Disease"/>
            <person name="Wu L."/>
            <person name="Ma J."/>
        </authorList>
    </citation>
    <scope>NUCLEOTIDE SEQUENCE [LARGE SCALE GENOMIC DNA]</scope>
    <source>
        <strain evidence="3">CCM 4481</strain>
    </source>
</reference>
<gene>
    <name evidence="2" type="ORF">ACFO5W_14685</name>
</gene>
<evidence type="ECO:0000256" key="1">
    <source>
        <dbReference type="SAM" id="Phobius"/>
    </source>
</evidence>
<keyword evidence="1" id="KW-1133">Transmembrane helix</keyword>
<dbReference type="RefSeq" id="WP_266151877.1">
    <property type="nucleotide sequence ID" value="NZ_CP064028.1"/>
</dbReference>
<evidence type="ECO:0008006" key="4">
    <source>
        <dbReference type="Google" id="ProtNLM"/>
    </source>
</evidence>
<sequence>MHPILHAVLLEPVGWQAIGGSIIMVGTGIAVGLFVRSKVREQEREK</sequence>
<evidence type="ECO:0000313" key="2">
    <source>
        <dbReference type="EMBL" id="MFC4527888.1"/>
    </source>
</evidence>
<comment type="caution">
    <text evidence="2">The sequence shown here is derived from an EMBL/GenBank/DDBJ whole genome shotgun (WGS) entry which is preliminary data.</text>
</comment>
<evidence type="ECO:0000313" key="3">
    <source>
        <dbReference type="Proteomes" id="UP001595961"/>
    </source>
</evidence>
<name>A0ABV9C561_9GAMM</name>
<proteinExistence type="predicted"/>
<organism evidence="2 3">
    <name type="scientific">Dyella halodurans</name>
    <dbReference type="NCBI Taxonomy" id="1920171"/>
    <lineage>
        <taxon>Bacteria</taxon>
        <taxon>Pseudomonadati</taxon>
        <taxon>Pseudomonadota</taxon>
        <taxon>Gammaproteobacteria</taxon>
        <taxon>Lysobacterales</taxon>
        <taxon>Rhodanobacteraceae</taxon>
        <taxon>Dyella</taxon>
    </lineage>
</organism>
<keyword evidence="3" id="KW-1185">Reference proteome</keyword>
<feature type="transmembrane region" description="Helical" evidence="1">
    <location>
        <begin position="13"/>
        <end position="35"/>
    </location>
</feature>